<dbReference type="InterPro" id="IPR018517">
    <property type="entry name" value="tRNA_hU_synthase_CS"/>
</dbReference>
<keyword evidence="5 12" id="KW-0288">FMN</keyword>
<evidence type="ECO:0000256" key="3">
    <source>
        <dbReference type="ARBA" id="ARBA00022555"/>
    </source>
</evidence>
<dbReference type="NCBIfam" id="TIGR00737">
    <property type="entry name" value="nifR3_yhdG"/>
    <property type="match status" value="1"/>
</dbReference>
<comment type="cofactor">
    <cofactor evidence="1 12 14">
        <name>FMN</name>
        <dbReference type="ChEBI" id="CHEBI:58210"/>
    </cofactor>
</comment>
<feature type="region of interest" description="Disordered" evidence="15">
    <location>
        <begin position="325"/>
        <end position="344"/>
    </location>
</feature>
<evidence type="ECO:0000256" key="9">
    <source>
        <dbReference type="ARBA" id="ARBA00023002"/>
    </source>
</evidence>
<dbReference type="Gene3D" id="1.10.1200.80">
    <property type="entry name" value="Putative flavin oxidoreducatase, domain 2"/>
    <property type="match status" value="1"/>
</dbReference>
<evidence type="ECO:0000313" key="18">
    <source>
        <dbReference type="Proteomes" id="UP000697710"/>
    </source>
</evidence>
<feature type="binding site" evidence="14">
    <location>
        <begin position="227"/>
        <end position="228"/>
    </location>
    <ligand>
        <name>FMN</name>
        <dbReference type="ChEBI" id="CHEBI:58210"/>
    </ligand>
</feature>
<gene>
    <name evidence="17" type="primary">dusB</name>
    <name evidence="17" type="ORF">KC729_16430</name>
</gene>
<comment type="function">
    <text evidence="2 12">Catalyzes the synthesis of 5,6-dihydrouridine (D), a modified base found in the D-loop of most tRNAs, via the reduction of the C5-C6 double bond in target uridines.</text>
</comment>
<dbReference type="SUPFAM" id="SSF51395">
    <property type="entry name" value="FMN-linked oxidoreductases"/>
    <property type="match status" value="1"/>
</dbReference>
<keyword evidence="6 12" id="KW-0819">tRNA processing</keyword>
<dbReference type="GO" id="GO:0000049">
    <property type="term" value="F:tRNA binding"/>
    <property type="evidence" value="ECO:0007669"/>
    <property type="project" value="UniProtKB-KW"/>
</dbReference>
<evidence type="ECO:0000313" key="17">
    <source>
        <dbReference type="EMBL" id="MCA9729276.1"/>
    </source>
</evidence>
<dbReference type="EMBL" id="JAGQHR010000631">
    <property type="protein sequence ID" value="MCA9729276.1"/>
    <property type="molecule type" value="Genomic_DNA"/>
</dbReference>
<evidence type="ECO:0000256" key="6">
    <source>
        <dbReference type="ARBA" id="ARBA00022694"/>
    </source>
</evidence>
<feature type="binding site" evidence="14">
    <location>
        <position position="71"/>
    </location>
    <ligand>
        <name>FMN</name>
        <dbReference type="ChEBI" id="CHEBI:58210"/>
    </ligand>
</feature>
<dbReference type="InterPro" id="IPR004652">
    <property type="entry name" value="DusB-like"/>
</dbReference>
<keyword evidence="8" id="KW-0694">RNA-binding</keyword>
<evidence type="ECO:0000256" key="7">
    <source>
        <dbReference type="ARBA" id="ARBA00022857"/>
    </source>
</evidence>
<dbReference type="PIRSF" id="PIRSF006621">
    <property type="entry name" value="Dus"/>
    <property type="match status" value="1"/>
</dbReference>
<dbReference type="PROSITE" id="PS01136">
    <property type="entry name" value="UPF0034"/>
    <property type="match status" value="1"/>
</dbReference>
<comment type="catalytic activity">
    <reaction evidence="11">
        <text>a 5,6-dihydrouridine in tRNA + NAD(+) = a uridine in tRNA + NADH + H(+)</text>
        <dbReference type="Rhea" id="RHEA:54452"/>
        <dbReference type="Rhea" id="RHEA-COMP:13339"/>
        <dbReference type="Rhea" id="RHEA-COMP:13887"/>
        <dbReference type="ChEBI" id="CHEBI:15378"/>
        <dbReference type="ChEBI" id="CHEBI:57540"/>
        <dbReference type="ChEBI" id="CHEBI:57945"/>
        <dbReference type="ChEBI" id="CHEBI:65315"/>
        <dbReference type="ChEBI" id="CHEBI:74443"/>
    </reaction>
</comment>
<keyword evidence="7" id="KW-0521">NADP</keyword>
<evidence type="ECO:0000256" key="1">
    <source>
        <dbReference type="ARBA" id="ARBA00001917"/>
    </source>
</evidence>
<dbReference type="Pfam" id="PF01207">
    <property type="entry name" value="Dus"/>
    <property type="match status" value="1"/>
</dbReference>
<comment type="catalytic activity">
    <reaction evidence="10">
        <text>a 5,6-dihydrouridine in tRNA + NADP(+) = a uridine in tRNA + NADPH + H(+)</text>
        <dbReference type="Rhea" id="RHEA:23624"/>
        <dbReference type="Rhea" id="RHEA-COMP:13339"/>
        <dbReference type="Rhea" id="RHEA-COMP:13887"/>
        <dbReference type="ChEBI" id="CHEBI:15378"/>
        <dbReference type="ChEBI" id="CHEBI:57783"/>
        <dbReference type="ChEBI" id="CHEBI:58349"/>
        <dbReference type="ChEBI" id="CHEBI:65315"/>
        <dbReference type="ChEBI" id="CHEBI:74443"/>
    </reaction>
</comment>
<dbReference type="PANTHER" id="PTHR45846:SF1">
    <property type="entry name" value="TRNA-DIHYDROURIDINE(47) SYNTHASE [NAD(P)(+)]-LIKE"/>
    <property type="match status" value="1"/>
</dbReference>
<dbReference type="Gene3D" id="3.20.20.70">
    <property type="entry name" value="Aldolase class I"/>
    <property type="match status" value="1"/>
</dbReference>
<dbReference type="PANTHER" id="PTHR45846">
    <property type="entry name" value="TRNA-DIHYDROURIDINE(47) SYNTHASE [NAD(P)(+)]-LIKE"/>
    <property type="match status" value="1"/>
</dbReference>
<evidence type="ECO:0000256" key="2">
    <source>
        <dbReference type="ARBA" id="ARBA00002790"/>
    </source>
</evidence>
<keyword evidence="9 12" id="KW-0560">Oxidoreductase</keyword>
<dbReference type="InterPro" id="IPR035587">
    <property type="entry name" value="DUS-like_FMN-bd"/>
</dbReference>
<evidence type="ECO:0000256" key="14">
    <source>
        <dbReference type="PIRSR" id="PIRSR006621-2"/>
    </source>
</evidence>
<evidence type="ECO:0000256" key="11">
    <source>
        <dbReference type="ARBA" id="ARBA00048802"/>
    </source>
</evidence>
<keyword evidence="3" id="KW-0820">tRNA-binding</keyword>
<evidence type="ECO:0000256" key="13">
    <source>
        <dbReference type="PIRSR" id="PIRSR006621-1"/>
    </source>
</evidence>
<feature type="binding site" evidence="14">
    <location>
        <position position="142"/>
    </location>
    <ligand>
        <name>FMN</name>
        <dbReference type="ChEBI" id="CHEBI:58210"/>
    </ligand>
</feature>
<organism evidence="17 18">
    <name type="scientific">Eiseniibacteriota bacterium</name>
    <dbReference type="NCBI Taxonomy" id="2212470"/>
    <lineage>
        <taxon>Bacteria</taxon>
        <taxon>Candidatus Eiseniibacteriota</taxon>
    </lineage>
</organism>
<dbReference type="EC" id="1.3.1.-" evidence="12"/>
<dbReference type="InterPro" id="IPR013785">
    <property type="entry name" value="Aldolase_TIM"/>
</dbReference>
<dbReference type="CDD" id="cd02801">
    <property type="entry name" value="DUS_like_FMN"/>
    <property type="match status" value="1"/>
</dbReference>
<keyword evidence="4 12" id="KW-0285">Flavoprotein</keyword>
<sequence length="344" mass="37759">MFRVGQIELDRPVLLAPMEAITERPFRRQCRRHGAGIVYTEFISAEALIRRVVNAQEKALLAPDEHPVGIQIYGNRHEALVEATELSERMGPDLIDINFGCPVKKVACKGIGAGSGLLREPDLVVSLTEAVIGATPLPVTVKTRLGWDHQSIVIVDLARRLEDIGVAALTLHARTRCQMFKGNADWDWIAQVKQAVSIPVIGNGDVTTPDDVVRMFAHTGCDAVMVGRGAIGNPWIFSRARALLDGGVDPGPPSFEQRIAGYLEILDESIVEKGEPRAVKEMRKHLASSLRGMPGIAWLRGRLMEETDRAGVQRAVESYLEKLHAHRRPPMAPDPDPVSEMVSS</sequence>
<evidence type="ECO:0000256" key="4">
    <source>
        <dbReference type="ARBA" id="ARBA00022630"/>
    </source>
</evidence>
<evidence type="ECO:0000259" key="16">
    <source>
        <dbReference type="Pfam" id="PF01207"/>
    </source>
</evidence>
<evidence type="ECO:0000256" key="12">
    <source>
        <dbReference type="PIRNR" id="PIRNR006621"/>
    </source>
</evidence>
<name>A0A956M3Q8_UNCEI</name>
<evidence type="ECO:0000256" key="8">
    <source>
        <dbReference type="ARBA" id="ARBA00022884"/>
    </source>
</evidence>
<proteinExistence type="inferred from homology"/>
<dbReference type="InterPro" id="IPR001269">
    <property type="entry name" value="DUS_fam"/>
</dbReference>
<feature type="domain" description="DUS-like FMN-binding" evidence="16">
    <location>
        <begin position="14"/>
        <end position="317"/>
    </location>
</feature>
<evidence type="ECO:0000256" key="5">
    <source>
        <dbReference type="ARBA" id="ARBA00022643"/>
    </source>
</evidence>
<feature type="binding site" evidence="14">
    <location>
        <position position="172"/>
    </location>
    <ligand>
        <name>FMN</name>
        <dbReference type="ChEBI" id="CHEBI:58210"/>
    </ligand>
</feature>
<accession>A0A956M3Q8</accession>
<comment type="similarity">
    <text evidence="12">Belongs to the dus family.</text>
</comment>
<dbReference type="Proteomes" id="UP000697710">
    <property type="component" value="Unassembled WGS sequence"/>
</dbReference>
<reference evidence="17" key="2">
    <citation type="journal article" date="2021" name="Microbiome">
        <title>Successional dynamics and alternative stable states in a saline activated sludge microbial community over 9 years.</title>
        <authorList>
            <person name="Wang Y."/>
            <person name="Ye J."/>
            <person name="Ju F."/>
            <person name="Liu L."/>
            <person name="Boyd J.A."/>
            <person name="Deng Y."/>
            <person name="Parks D.H."/>
            <person name="Jiang X."/>
            <person name="Yin X."/>
            <person name="Woodcroft B.J."/>
            <person name="Tyson G.W."/>
            <person name="Hugenholtz P."/>
            <person name="Polz M.F."/>
            <person name="Zhang T."/>
        </authorList>
    </citation>
    <scope>NUCLEOTIDE SEQUENCE</scope>
    <source>
        <strain evidence="17">HKST-UBA01</strain>
    </source>
</reference>
<dbReference type="GO" id="GO:0017150">
    <property type="term" value="F:tRNA dihydrouridine synthase activity"/>
    <property type="evidence" value="ECO:0007669"/>
    <property type="project" value="InterPro"/>
</dbReference>
<comment type="caution">
    <text evidence="17">The sequence shown here is derived from an EMBL/GenBank/DDBJ whole genome shotgun (WGS) entry which is preliminary data.</text>
</comment>
<dbReference type="InterPro" id="IPR024036">
    <property type="entry name" value="tRNA-dHydroUridine_Synthase_C"/>
</dbReference>
<keyword evidence="14" id="KW-0547">Nucleotide-binding</keyword>
<dbReference type="AlphaFoldDB" id="A0A956M3Q8"/>
<evidence type="ECO:0000256" key="15">
    <source>
        <dbReference type="SAM" id="MobiDB-lite"/>
    </source>
</evidence>
<protein>
    <recommendedName>
        <fullName evidence="12">tRNA-dihydrouridine synthase</fullName>
        <ecNumber evidence="12">1.3.1.-</ecNumber>
    </recommendedName>
</protein>
<dbReference type="GO" id="GO:0050660">
    <property type="term" value="F:flavin adenine dinucleotide binding"/>
    <property type="evidence" value="ECO:0007669"/>
    <property type="project" value="InterPro"/>
</dbReference>
<reference evidence="17" key="1">
    <citation type="submission" date="2020-04" db="EMBL/GenBank/DDBJ databases">
        <authorList>
            <person name="Zhang T."/>
        </authorList>
    </citation>
    <scope>NUCLEOTIDE SEQUENCE</scope>
    <source>
        <strain evidence="17">HKST-UBA01</strain>
    </source>
</reference>
<evidence type="ECO:0000256" key="10">
    <source>
        <dbReference type="ARBA" id="ARBA00048205"/>
    </source>
</evidence>
<feature type="active site" description="Proton donor" evidence="13">
    <location>
        <position position="101"/>
    </location>
</feature>